<feature type="transmembrane region" description="Helical" evidence="6">
    <location>
        <begin position="226"/>
        <end position="255"/>
    </location>
</feature>
<evidence type="ECO:0000256" key="3">
    <source>
        <dbReference type="ARBA" id="ARBA00022692"/>
    </source>
</evidence>
<feature type="transmembrane region" description="Helical" evidence="6">
    <location>
        <begin position="137"/>
        <end position="163"/>
    </location>
</feature>
<comment type="subcellular location">
    <subcellularLocation>
        <location evidence="1">Membrane</location>
        <topology evidence="1">Multi-pass membrane protein</topology>
    </subcellularLocation>
</comment>
<evidence type="ECO:0000256" key="6">
    <source>
        <dbReference type="SAM" id="Phobius"/>
    </source>
</evidence>
<keyword evidence="5 6" id="KW-0472">Membrane</keyword>
<evidence type="ECO:0000313" key="8">
    <source>
        <dbReference type="Proteomes" id="UP000294616"/>
    </source>
</evidence>
<keyword evidence="3 6" id="KW-0812">Transmembrane</keyword>
<evidence type="ECO:0000256" key="2">
    <source>
        <dbReference type="ARBA" id="ARBA00009773"/>
    </source>
</evidence>
<feature type="transmembrane region" description="Helical" evidence="6">
    <location>
        <begin position="267"/>
        <end position="286"/>
    </location>
</feature>
<evidence type="ECO:0000256" key="5">
    <source>
        <dbReference type="ARBA" id="ARBA00023136"/>
    </source>
</evidence>
<comment type="similarity">
    <text evidence="2">Belongs to the autoinducer-2 exporter (AI-2E) (TC 2.A.86) family.</text>
</comment>
<dbReference type="OrthoDB" id="9773730at2"/>
<evidence type="ECO:0000313" key="7">
    <source>
        <dbReference type="EMBL" id="TCK83176.1"/>
    </source>
</evidence>
<evidence type="ECO:0000256" key="1">
    <source>
        <dbReference type="ARBA" id="ARBA00004141"/>
    </source>
</evidence>
<keyword evidence="4 6" id="KW-1133">Transmembrane helix</keyword>
<gene>
    <name evidence="7" type="ORF">C8N28_1766</name>
</gene>
<reference evidence="7 8" key="1">
    <citation type="submission" date="2019-03" db="EMBL/GenBank/DDBJ databases">
        <title>Genomic Encyclopedia of Archaeal and Bacterial Type Strains, Phase II (KMG-II): from individual species to whole genera.</title>
        <authorList>
            <person name="Goeker M."/>
        </authorList>
    </citation>
    <scope>NUCLEOTIDE SEQUENCE [LARGE SCALE GENOMIC DNA]</scope>
    <source>
        <strain evidence="7 8">DSM 22554</strain>
    </source>
</reference>
<dbReference type="InterPro" id="IPR002549">
    <property type="entry name" value="AI-2E-like"/>
</dbReference>
<dbReference type="GO" id="GO:0016020">
    <property type="term" value="C:membrane"/>
    <property type="evidence" value="ECO:0007669"/>
    <property type="project" value="UniProtKB-SubCell"/>
</dbReference>
<feature type="transmembrane region" description="Helical" evidence="6">
    <location>
        <begin position="199"/>
        <end position="220"/>
    </location>
</feature>
<evidence type="ECO:0000256" key="4">
    <source>
        <dbReference type="ARBA" id="ARBA00022989"/>
    </source>
</evidence>
<dbReference type="EMBL" id="SMGO01000002">
    <property type="protein sequence ID" value="TCK83176.1"/>
    <property type="molecule type" value="Genomic_DNA"/>
</dbReference>
<feature type="transmembrane region" description="Helical" evidence="6">
    <location>
        <begin position="292"/>
        <end position="325"/>
    </location>
</feature>
<feature type="transmembrane region" description="Helical" evidence="6">
    <location>
        <begin position="12"/>
        <end position="30"/>
    </location>
</feature>
<name>A0A4R1LUX8_9SPHI</name>
<organism evidence="7 8">
    <name type="scientific">Albibacterium bauzanense</name>
    <dbReference type="NCBI Taxonomy" id="653929"/>
    <lineage>
        <taxon>Bacteria</taxon>
        <taxon>Pseudomonadati</taxon>
        <taxon>Bacteroidota</taxon>
        <taxon>Sphingobacteriia</taxon>
        <taxon>Sphingobacteriales</taxon>
        <taxon>Sphingobacteriaceae</taxon>
        <taxon>Albibacterium</taxon>
    </lineage>
</organism>
<dbReference type="RefSeq" id="WP_132223900.1">
    <property type="nucleotide sequence ID" value="NZ_SMGO01000002.1"/>
</dbReference>
<protein>
    <submittedName>
        <fullName evidence="7">Putative PurR-regulated permease PerM</fullName>
    </submittedName>
</protein>
<comment type="caution">
    <text evidence="7">The sequence shown here is derived from an EMBL/GenBank/DDBJ whole genome shotgun (WGS) entry which is preliminary data.</text>
</comment>
<proteinExistence type="inferred from homology"/>
<accession>A0A4R1LUX8</accession>
<dbReference type="Proteomes" id="UP000294616">
    <property type="component" value="Unassembled WGS sequence"/>
</dbReference>
<dbReference type="AlphaFoldDB" id="A0A4R1LUX8"/>
<dbReference type="Pfam" id="PF01594">
    <property type="entry name" value="AI-2E_transport"/>
    <property type="match status" value="1"/>
</dbReference>
<keyword evidence="8" id="KW-1185">Reference proteome</keyword>
<sequence>MATPLYNNKERNRVTFVLLIILGGFILYSVRGIFGAILGTIVMYTIFRPMFLYIMDKWKLQKNFAAIFIILFSFLVIILPILGVGSMVVSKIVEIQENPQWIQQVIQQISDFAGDKLHQPDLIENVLRNILSSAGNIFTSLLSGAANLLLSISVMYFLLYFALVDYKQFEAGLFRFAPFRQENALRFGRELRNITYSNVLGQGLISLIQGSLVTLGYWYFNFNDPIFWGVISAILSFIPVVGAPMIFVPASIWAIVQGDNFNGIGMLLFGLIFISNIDNVLRLIIAKRVGNIHPIITIIGVIIGIPLFGLMGLVYGPLLLSYFLITVRIYETNKMAEKRLERLRREDIPFNQKGEDMDPHL</sequence>
<dbReference type="PANTHER" id="PTHR21716:SF4">
    <property type="entry name" value="TRANSMEMBRANE PROTEIN 245"/>
    <property type="match status" value="1"/>
</dbReference>
<feature type="transmembrane region" description="Helical" evidence="6">
    <location>
        <begin position="66"/>
        <end position="89"/>
    </location>
</feature>
<dbReference type="PANTHER" id="PTHR21716">
    <property type="entry name" value="TRANSMEMBRANE PROTEIN"/>
    <property type="match status" value="1"/>
</dbReference>